<feature type="binding site" evidence="4">
    <location>
        <position position="122"/>
    </location>
    <ligand>
        <name>substrate</name>
    </ligand>
</feature>
<evidence type="ECO:0000313" key="7">
    <source>
        <dbReference type="EMBL" id="XDK39418.1"/>
    </source>
</evidence>
<dbReference type="InterPro" id="IPR040442">
    <property type="entry name" value="Pyrv_kinase-like_dom_sf"/>
</dbReference>
<evidence type="ECO:0000256" key="4">
    <source>
        <dbReference type="PIRSR" id="PIRSR015582-1"/>
    </source>
</evidence>
<feature type="binding site" evidence="4">
    <location>
        <position position="64"/>
    </location>
    <ligand>
        <name>substrate</name>
    </ligand>
</feature>
<keyword evidence="7" id="KW-0456">Lyase</keyword>
<feature type="domain" description="HpcH/HpaI aldolase/citrate lyase" evidence="6">
    <location>
        <begin position="26"/>
        <end position="213"/>
    </location>
</feature>
<gene>
    <name evidence="7" type="ORF">AB4Y39_12360</name>
</gene>
<feature type="binding site" evidence="5">
    <location>
        <position position="122"/>
    </location>
    <ligand>
        <name>Mg(2+)</name>
        <dbReference type="ChEBI" id="CHEBI:18420"/>
    </ligand>
</feature>
<dbReference type="GO" id="GO:0006107">
    <property type="term" value="P:oxaloacetate metabolic process"/>
    <property type="evidence" value="ECO:0007669"/>
    <property type="project" value="TreeGrafter"/>
</dbReference>
<accession>A0AB39IBV1</accession>
<evidence type="ECO:0000256" key="2">
    <source>
        <dbReference type="ARBA" id="ARBA00022723"/>
    </source>
</evidence>
<name>A0AB39IBV1_9PSED</name>
<dbReference type="InterPro" id="IPR005000">
    <property type="entry name" value="Aldolase/citrate-lyase_domain"/>
</dbReference>
<dbReference type="RefSeq" id="WP_101292960.1">
    <property type="nucleotide sequence ID" value="NZ_CP162607.1"/>
</dbReference>
<dbReference type="Pfam" id="PF03328">
    <property type="entry name" value="HpcH_HpaI"/>
    <property type="match status" value="1"/>
</dbReference>
<evidence type="ECO:0000256" key="1">
    <source>
        <dbReference type="ARBA" id="ARBA00001946"/>
    </source>
</evidence>
<dbReference type="EMBL" id="CP162607">
    <property type="protein sequence ID" value="XDK39418.1"/>
    <property type="molecule type" value="Genomic_DNA"/>
</dbReference>
<dbReference type="Gene3D" id="3.20.20.60">
    <property type="entry name" value="Phosphoenolpyruvate-binding domains"/>
    <property type="match status" value="1"/>
</dbReference>
<evidence type="ECO:0000256" key="3">
    <source>
        <dbReference type="ARBA" id="ARBA00022842"/>
    </source>
</evidence>
<dbReference type="PIRSF" id="PIRSF015582">
    <property type="entry name" value="Cit_lyase_B"/>
    <property type="match status" value="1"/>
</dbReference>
<proteinExistence type="predicted"/>
<evidence type="ECO:0000259" key="6">
    <source>
        <dbReference type="Pfam" id="PF03328"/>
    </source>
</evidence>
<sequence>MSPFVPRSLLYCSALHPGQYCKSELSDVMVLDLEDGVPAGQKAAARLNLELFFVEQSPVSMAVRINPLRSNEGLQDLLLLQRMRQRPAHVVMTMVQCASEVDIVRANLARDGISPLLFVTVETPSCLGDIHAVARSADGLIFGSADYAASLGVDIGGWQNMLHARSSIVAAAAASGIPAFDTAYFHLDDESGLRDESLAARDLGFSGKTAIHPRQVEIINQAFTPSVEAREKAHAIIEASQGSGSKITRLNALMIGPPFVKQAMKVMQRAQELGL</sequence>
<protein>
    <submittedName>
        <fullName evidence="7">CoA ester lyase</fullName>
    </submittedName>
</protein>
<organism evidence="7">
    <name type="scientific">Pseudomonas sp. Hg7Tf</name>
    <dbReference type="NCBI Taxonomy" id="3236988"/>
    <lineage>
        <taxon>Bacteria</taxon>
        <taxon>Pseudomonadati</taxon>
        <taxon>Pseudomonadota</taxon>
        <taxon>Gammaproteobacteria</taxon>
        <taxon>Pseudomonadales</taxon>
        <taxon>Pseudomonadaceae</taxon>
        <taxon>Pseudomonas</taxon>
    </lineage>
</organism>
<dbReference type="InterPro" id="IPR011206">
    <property type="entry name" value="Citrate_lyase_beta/mcl1/mcl2"/>
</dbReference>
<keyword evidence="3 5" id="KW-0460">Magnesium</keyword>
<dbReference type="GO" id="GO:0016829">
    <property type="term" value="F:lyase activity"/>
    <property type="evidence" value="ECO:0007669"/>
    <property type="project" value="UniProtKB-KW"/>
</dbReference>
<dbReference type="AlphaFoldDB" id="A0AB39IBV1"/>
<feature type="binding site" evidence="5">
    <location>
        <position position="146"/>
    </location>
    <ligand>
        <name>Mg(2+)</name>
        <dbReference type="ChEBI" id="CHEBI:18420"/>
    </ligand>
</feature>
<dbReference type="GO" id="GO:0000287">
    <property type="term" value="F:magnesium ion binding"/>
    <property type="evidence" value="ECO:0007669"/>
    <property type="project" value="TreeGrafter"/>
</dbReference>
<keyword evidence="2 5" id="KW-0479">Metal-binding</keyword>
<dbReference type="PANTHER" id="PTHR32308">
    <property type="entry name" value="LYASE BETA SUBUNIT, PUTATIVE (AFU_ORTHOLOGUE AFUA_4G13030)-RELATED"/>
    <property type="match status" value="1"/>
</dbReference>
<dbReference type="SUPFAM" id="SSF51621">
    <property type="entry name" value="Phosphoenolpyruvate/pyruvate domain"/>
    <property type="match status" value="1"/>
</dbReference>
<dbReference type="InterPro" id="IPR015813">
    <property type="entry name" value="Pyrv/PenolPyrv_kinase-like_dom"/>
</dbReference>
<comment type="cofactor">
    <cofactor evidence="1">
        <name>Mg(2+)</name>
        <dbReference type="ChEBI" id="CHEBI:18420"/>
    </cofactor>
</comment>
<dbReference type="PANTHER" id="PTHR32308:SF0">
    <property type="entry name" value="HPCH_HPAI ALDOLASE_CITRATE LYASE DOMAIN-CONTAINING PROTEIN"/>
    <property type="match status" value="1"/>
</dbReference>
<evidence type="ECO:0000256" key="5">
    <source>
        <dbReference type="PIRSR" id="PIRSR015582-2"/>
    </source>
</evidence>
<reference evidence="7" key="1">
    <citation type="submission" date="2024-07" db="EMBL/GenBank/DDBJ databases">
        <title>Identification and characteristics of a novel species of coltsfoot's symbiotic bacteria.</title>
        <authorList>
            <person name="Juszczyk A."/>
            <person name="Jasielczuk I."/>
            <person name="Gurgul A."/>
            <person name="Rogala M."/>
            <person name="Kowalczyk A."/>
            <person name="Szmatola T."/>
            <person name="Kosecka-Strojek M."/>
            <person name="Arent Z."/>
            <person name="Latowski D."/>
        </authorList>
    </citation>
    <scope>NUCLEOTIDE SEQUENCE</scope>
    <source>
        <strain evidence="7">Hg7Tf</strain>
    </source>
</reference>